<evidence type="ECO:0000313" key="2">
    <source>
        <dbReference type="Proteomes" id="UP000028547"/>
    </source>
</evidence>
<proteinExistence type="predicted"/>
<dbReference type="RefSeq" id="WP_043392759.1">
    <property type="nucleotide sequence ID" value="NZ_JPMI01000061.1"/>
</dbReference>
<dbReference type="AlphaFoldDB" id="A0A084SXR3"/>
<gene>
    <name evidence="1" type="ORF">Q664_10285</name>
</gene>
<comment type="caution">
    <text evidence="1">The sequence shown here is derived from an EMBL/GenBank/DDBJ whole genome shotgun (WGS) entry which is preliminary data.</text>
</comment>
<accession>A0A084SXR3</accession>
<reference evidence="1 2" key="1">
    <citation type="submission" date="2014-07" db="EMBL/GenBank/DDBJ databases">
        <title>Draft Genome Sequence of Gephyronic Acid Producer, Cystobacter violaceus Strain Cb vi76.</title>
        <authorList>
            <person name="Stevens D.C."/>
            <person name="Young J."/>
            <person name="Carmichael R."/>
            <person name="Tan J."/>
            <person name="Taylor R.E."/>
        </authorList>
    </citation>
    <scope>NUCLEOTIDE SEQUENCE [LARGE SCALE GENOMIC DNA]</scope>
    <source>
        <strain evidence="1 2">Cb vi76</strain>
    </source>
</reference>
<protein>
    <recommendedName>
        <fullName evidence="3">Condensation domain-containing protein</fullName>
    </recommendedName>
</protein>
<dbReference type="InterPro" id="IPR023213">
    <property type="entry name" value="CAT-like_dom_sf"/>
</dbReference>
<organism evidence="1 2">
    <name type="scientific">Archangium violaceum Cb vi76</name>
    <dbReference type="NCBI Taxonomy" id="1406225"/>
    <lineage>
        <taxon>Bacteria</taxon>
        <taxon>Pseudomonadati</taxon>
        <taxon>Myxococcota</taxon>
        <taxon>Myxococcia</taxon>
        <taxon>Myxococcales</taxon>
        <taxon>Cystobacterineae</taxon>
        <taxon>Archangiaceae</taxon>
        <taxon>Archangium</taxon>
    </lineage>
</organism>
<dbReference type="Proteomes" id="UP000028547">
    <property type="component" value="Unassembled WGS sequence"/>
</dbReference>
<evidence type="ECO:0000313" key="1">
    <source>
        <dbReference type="EMBL" id="KFA93248.1"/>
    </source>
</evidence>
<sequence length="424" mass="46566">MRANFVDTVMARLDGEVATIWATVLLRLEDRPDVALLRRGLRALVRESERLNVAWNDARRAWVPAVRGDAEVDAALVEGAEPLSEPDAVARIINTRVDLTRDVPLRLHLHPMVDAAQGPWLLGIQLHHAIGDAKALAHLLERLWLLCAGRGPESRPLEPSTLTDGKVLLAALRQPGVVLGLTSPRRRLLAQRGMGLRRSGDTAGHALSATARLTLPQGDTDLHASEVFFSALLAGVALRESPADGLIRLRMPVDLRRMLGLGRTLGNGCSAVPIEISLKEVRARLEAPRELARFLRSEVQRVLDEGVHWTTALECMAVARLAPARVLRENARPGLIAEPRTNTLVVTYLGRMDKHFTEAPFRIRSMRSHTATWGATGLSFADTLNINTAAFEGLWTREELRDFTERVAGWASSGFGLRAEVLAP</sequence>
<evidence type="ECO:0008006" key="3">
    <source>
        <dbReference type="Google" id="ProtNLM"/>
    </source>
</evidence>
<name>A0A084SXR3_9BACT</name>
<dbReference type="Gene3D" id="3.30.559.10">
    <property type="entry name" value="Chloramphenicol acetyltransferase-like domain"/>
    <property type="match status" value="1"/>
</dbReference>
<dbReference type="SUPFAM" id="SSF52777">
    <property type="entry name" value="CoA-dependent acyltransferases"/>
    <property type="match status" value="1"/>
</dbReference>
<dbReference type="EMBL" id="JPMI01000061">
    <property type="protein sequence ID" value="KFA93248.1"/>
    <property type="molecule type" value="Genomic_DNA"/>
</dbReference>